<dbReference type="AlphaFoldDB" id="A0A428DUM4"/>
<gene>
    <name evidence="2" type="ORF">D8843_01880</name>
</gene>
<accession>A0A428DUM4</accession>
<dbReference type="SUPFAM" id="SSF47413">
    <property type="entry name" value="lambda repressor-like DNA-binding domains"/>
    <property type="match status" value="1"/>
</dbReference>
<reference evidence="2 3" key="1">
    <citation type="submission" date="2018-11" db="EMBL/GenBank/DDBJ databases">
        <title>Species Designations Belie Phenotypic and Genotypic Heterogeneity in Oral Streptococci.</title>
        <authorList>
            <person name="Velsko I."/>
        </authorList>
    </citation>
    <scope>NUCLEOTIDE SEQUENCE [LARGE SCALE GENOMIC DNA]</scope>
    <source>
        <strain evidence="2 3">BCC49</strain>
    </source>
</reference>
<name>A0A428DUM4_STRMT</name>
<dbReference type="InterPro" id="IPR001387">
    <property type="entry name" value="Cro/C1-type_HTH"/>
</dbReference>
<dbReference type="PROSITE" id="PS50943">
    <property type="entry name" value="HTH_CROC1"/>
    <property type="match status" value="1"/>
</dbReference>
<dbReference type="GO" id="GO:0003677">
    <property type="term" value="F:DNA binding"/>
    <property type="evidence" value="ECO:0007669"/>
    <property type="project" value="InterPro"/>
</dbReference>
<organism evidence="2 3">
    <name type="scientific">Streptococcus mitis</name>
    <dbReference type="NCBI Taxonomy" id="28037"/>
    <lineage>
        <taxon>Bacteria</taxon>
        <taxon>Bacillati</taxon>
        <taxon>Bacillota</taxon>
        <taxon>Bacilli</taxon>
        <taxon>Lactobacillales</taxon>
        <taxon>Streptococcaceae</taxon>
        <taxon>Streptococcus</taxon>
        <taxon>Streptococcus mitis group</taxon>
    </lineage>
</organism>
<dbReference type="RefSeq" id="WP_125410969.1">
    <property type="nucleotide sequence ID" value="NZ_RJOA01000003.1"/>
</dbReference>
<dbReference type="Proteomes" id="UP000280535">
    <property type="component" value="Unassembled WGS sequence"/>
</dbReference>
<feature type="domain" description="HTH cro/C1-type" evidence="1">
    <location>
        <begin position="8"/>
        <end position="60"/>
    </location>
</feature>
<dbReference type="Gene3D" id="1.10.260.40">
    <property type="entry name" value="lambda repressor-like DNA-binding domains"/>
    <property type="match status" value="1"/>
</dbReference>
<evidence type="ECO:0000313" key="2">
    <source>
        <dbReference type="EMBL" id="RSI99577.1"/>
    </source>
</evidence>
<protein>
    <submittedName>
        <fullName evidence="2">Helix-turn-helix domain protein</fullName>
    </submittedName>
</protein>
<dbReference type="EMBL" id="RJOA01000003">
    <property type="protein sequence ID" value="RSI99577.1"/>
    <property type="molecule type" value="Genomic_DNA"/>
</dbReference>
<dbReference type="CDD" id="cd00093">
    <property type="entry name" value="HTH_XRE"/>
    <property type="match status" value="1"/>
</dbReference>
<proteinExistence type="predicted"/>
<dbReference type="InterPro" id="IPR010982">
    <property type="entry name" value="Lambda_DNA-bd_dom_sf"/>
</dbReference>
<dbReference type="Pfam" id="PF13443">
    <property type="entry name" value="HTH_26"/>
    <property type="match status" value="1"/>
</dbReference>
<sequence length="121" mass="13746">MFSTLEKIKELAKKRGIPLSKLEESLGYSTNYFYTLKTKTPNAERLQEIADYFNVSTDYLLGRTDNPAIASDSKEYSWQGKALNVEEMASNVMMFGGRELTDEKKKIIQSIIEGYLKEAGD</sequence>
<comment type="caution">
    <text evidence="2">The sequence shown here is derived from an EMBL/GenBank/DDBJ whole genome shotgun (WGS) entry which is preliminary data.</text>
</comment>
<evidence type="ECO:0000259" key="1">
    <source>
        <dbReference type="PROSITE" id="PS50943"/>
    </source>
</evidence>
<evidence type="ECO:0000313" key="3">
    <source>
        <dbReference type="Proteomes" id="UP000280535"/>
    </source>
</evidence>
<dbReference type="SMART" id="SM00530">
    <property type="entry name" value="HTH_XRE"/>
    <property type="match status" value="1"/>
</dbReference>